<proteinExistence type="predicted"/>
<dbReference type="InterPro" id="IPR009057">
    <property type="entry name" value="Homeodomain-like_sf"/>
</dbReference>
<feature type="domain" description="HTH araC/xylS-type" evidence="4">
    <location>
        <begin position="50"/>
        <end position="147"/>
    </location>
</feature>
<dbReference type="PANTHER" id="PTHR11019">
    <property type="entry name" value="HTH-TYPE TRANSCRIPTIONAL REGULATOR NIMR"/>
    <property type="match status" value="1"/>
</dbReference>
<dbReference type="InterPro" id="IPR018060">
    <property type="entry name" value="HTH_AraC"/>
</dbReference>
<evidence type="ECO:0000313" key="5">
    <source>
        <dbReference type="EMBL" id="GAA1207113.1"/>
    </source>
</evidence>
<dbReference type="SMART" id="SM00342">
    <property type="entry name" value="HTH_ARAC"/>
    <property type="match status" value="1"/>
</dbReference>
<evidence type="ECO:0000256" key="3">
    <source>
        <dbReference type="ARBA" id="ARBA00023163"/>
    </source>
</evidence>
<evidence type="ECO:0000256" key="1">
    <source>
        <dbReference type="ARBA" id="ARBA00023015"/>
    </source>
</evidence>
<dbReference type="SUPFAM" id="SSF46689">
    <property type="entry name" value="Homeodomain-like"/>
    <property type="match status" value="1"/>
</dbReference>
<keyword evidence="2" id="KW-0238">DNA-binding</keyword>
<dbReference type="Pfam" id="PF12833">
    <property type="entry name" value="HTH_18"/>
    <property type="match status" value="1"/>
</dbReference>
<dbReference type="Proteomes" id="UP001500467">
    <property type="component" value="Unassembled WGS sequence"/>
</dbReference>
<keyword evidence="1" id="KW-0805">Transcription regulation</keyword>
<comment type="caution">
    <text evidence="5">The sequence shown here is derived from an EMBL/GenBank/DDBJ whole genome shotgun (WGS) entry which is preliminary data.</text>
</comment>
<dbReference type="EMBL" id="BAAALM010000008">
    <property type="protein sequence ID" value="GAA1207113.1"/>
    <property type="molecule type" value="Genomic_DNA"/>
</dbReference>
<keyword evidence="6" id="KW-1185">Reference proteome</keyword>
<reference evidence="5 6" key="1">
    <citation type="journal article" date="2019" name="Int. J. Syst. Evol. Microbiol.">
        <title>The Global Catalogue of Microorganisms (GCM) 10K type strain sequencing project: providing services to taxonomists for standard genome sequencing and annotation.</title>
        <authorList>
            <consortium name="The Broad Institute Genomics Platform"/>
            <consortium name="The Broad Institute Genome Sequencing Center for Infectious Disease"/>
            <person name="Wu L."/>
            <person name="Ma J."/>
        </authorList>
    </citation>
    <scope>NUCLEOTIDE SEQUENCE [LARGE SCALE GENOMIC DNA]</scope>
    <source>
        <strain evidence="5 6">JCM 13022</strain>
    </source>
</reference>
<evidence type="ECO:0000313" key="6">
    <source>
        <dbReference type="Proteomes" id="UP001500467"/>
    </source>
</evidence>
<sequence>MVSRAARGLAFDHEREADLVAAPRDPGTAAAWLDIAAPVGDSGRIDPRIARLVSVLRDDPAVTRPAGELAACVGLSESRLLHLFRAETGTSLRAYRLWTRLLHAARAVATGSDLTAAAADAGFASPSHLAGRFKATFGLNATSLLSTGVALHVTE</sequence>
<evidence type="ECO:0000259" key="4">
    <source>
        <dbReference type="PROSITE" id="PS01124"/>
    </source>
</evidence>
<dbReference type="RefSeq" id="WP_253858659.1">
    <property type="nucleotide sequence ID" value="NZ_BAAALM010000008.1"/>
</dbReference>
<name>A0ABN1VFG1_9PSEU</name>
<dbReference type="Gene3D" id="1.10.10.60">
    <property type="entry name" value="Homeodomain-like"/>
    <property type="match status" value="1"/>
</dbReference>
<dbReference type="PROSITE" id="PS01124">
    <property type="entry name" value="HTH_ARAC_FAMILY_2"/>
    <property type="match status" value="1"/>
</dbReference>
<organism evidence="5 6">
    <name type="scientific">Prauserella alba</name>
    <dbReference type="NCBI Taxonomy" id="176898"/>
    <lineage>
        <taxon>Bacteria</taxon>
        <taxon>Bacillati</taxon>
        <taxon>Actinomycetota</taxon>
        <taxon>Actinomycetes</taxon>
        <taxon>Pseudonocardiales</taxon>
        <taxon>Pseudonocardiaceae</taxon>
        <taxon>Prauserella</taxon>
    </lineage>
</organism>
<evidence type="ECO:0000256" key="2">
    <source>
        <dbReference type="ARBA" id="ARBA00023125"/>
    </source>
</evidence>
<protein>
    <recommendedName>
        <fullName evidence="4">HTH araC/xylS-type domain-containing protein</fullName>
    </recommendedName>
</protein>
<dbReference type="InterPro" id="IPR018062">
    <property type="entry name" value="HTH_AraC-typ_CS"/>
</dbReference>
<dbReference type="PROSITE" id="PS00041">
    <property type="entry name" value="HTH_ARAC_FAMILY_1"/>
    <property type="match status" value="1"/>
</dbReference>
<gene>
    <name evidence="5" type="ORF">GCM10009675_28070</name>
</gene>
<dbReference type="PANTHER" id="PTHR11019:SF159">
    <property type="entry name" value="TRANSCRIPTIONAL REGULATOR-RELATED"/>
    <property type="match status" value="1"/>
</dbReference>
<keyword evidence="3" id="KW-0804">Transcription</keyword>
<accession>A0ABN1VFG1</accession>